<dbReference type="GO" id="GO:0004328">
    <property type="term" value="F:formamidase activity"/>
    <property type="evidence" value="ECO:0007669"/>
    <property type="project" value="InterPro"/>
</dbReference>
<feature type="binding site" evidence="9">
    <location>
        <position position="174"/>
    </location>
    <ligand>
        <name>Zn(2+)</name>
        <dbReference type="ChEBI" id="CHEBI:29105"/>
        <label>2</label>
    </ligand>
</feature>
<evidence type="ECO:0000256" key="8">
    <source>
        <dbReference type="ARBA" id="ARBA00060547"/>
    </source>
</evidence>
<evidence type="ECO:0000256" key="6">
    <source>
        <dbReference type="ARBA" id="ARBA00023079"/>
    </source>
</evidence>
<feature type="binding site" evidence="9">
    <location>
        <position position="49"/>
    </location>
    <ligand>
        <name>Zn(2+)</name>
        <dbReference type="ChEBI" id="CHEBI:29105"/>
        <label>1</label>
    </ligand>
</feature>
<keyword evidence="4 9" id="KW-0378">Hydrolase</keyword>
<dbReference type="EMBL" id="LN890655">
    <property type="protein sequence ID" value="CUS04937.2"/>
    <property type="molecule type" value="Genomic_DNA"/>
</dbReference>
<evidence type="ECO:0000256" key="3">
    <source>
        <dbReference type="ARBA" id="ARBA00022723"/>
    </source>
</evidence>
<feature type="binding site" evidence="9">
    <location>
        <position position="174"/>
    </location>
    <ligand>
        <name>Zn(2+)</name>
        <dbReference type="ChEBI" id="CHEBI:29105"/>
        <label>1</label>
    </ligand>
</feature>
<evidence type="ECO:0000256" key="1">
    <source>
        <dbReference type="ARBA" id="ARBA00002204"/>
    </source>
</evidence>
<dbReference type="UniPathway" id="UPA00333">
    <property type="reaction ID" value="UER00454"/>
</dbReference>
<dbReference type="HAMAP" id="MF_01969">
    <property type="entry name" value="KynB"/>
    <property type="match status" value="1"/>
</dbReference>
<dbReference type="AlphaFoldDB" id="A0A170PIM6"/>
<reference evidence="10" key="1">
    <citation type="submission" date="2016-01" db="EMBL/GenBank/DDBJ databases">
        <authorList>
            <person name="Mcilroy J.S."/>
            <person name="Karst M S."/>
            <person name="Albertsen M."/>
        </authorList>
    </citation>
    <scope>NUCLEOTIDE SEQUENCE</scope>
    <source>
        <strain evidence="10">Cfx-K</strain>
    </source>
</reference>
<comment type="similarity">
    <text evidence="9">Belongs to the Cyclase 1 superfamily. KynB family.</text>
</comment>
<keyword evidence="6 9" id="KW-0823">Tryptophan catabolism</keyword>
<proteinExistence type="inferred from homology"/>
<feature type="binding site" evidence="9">
    <location>
        <position position="162"/>
    </location>
    <ligand>
        <name>Zn(2+)</name>
        <dbReference type="ChEBI" id="CHEBI:29105"/>
        <label>2</label>
    </ligand>
</feature>
<dbReference type="PANTHER" id="PTHR31118:SF32">
    <property type="entry name" value="KYNURENINE FORMAMIDASE"/>
    <property type="match status" value="1"/>
</dbReference>
<feature type="binding site" evidence="9">
    <location>
        <position position="55"/>
    </location>
    <ligand>
        <name>Zn(2+)</name>
        <dbReference type="ChEBI" id="CHEBI:29105"/>
        <label>2</label>
    </ligand>
</feature>
<dbReference type="PANTHER" id="PTHR31118">
    <property type="entry name" value="CYCLASE-LIKE PROTEIN 2"/>
    <property type="match status" value="1"/>
</dbReference>
<comment type="subunit">
    <text evidence="2 9">Homodimer.</text>
</comment>
<keyword evidence="3 9" id="KW-0479">Metal-binding</keyword>
<protein>
    <recommendedName>
        <fullName evidence="9">Kynurenine formamidase</fullName>
        <shortName evidence="9">KFA</shortName>
        <shortName evidence="9">KFase</shortName>
        <ecNumber evidence="9">3.5.1.9</ecNumber>
    </recommendedName>
    <alternativeName>
        <fullName evidence="9">Arylformamidase</fullName>
    </alternativeName>
    <alternativeName>
        <fullName evidence="9">N-formylkynurenine formamidase</fullName>
        <shortName evidence="9">FKF</shortName>
    </alternativeName>
</protein>
<name>A0A170PIM6_9CHLR</name>
<evidence type="ECO:0000313" key="10">
    <source>
        <dbReference type="EMBL" id="CUS04937.2"/>
    </source>
</evidence>
<feature type="binding site" evidence="9">
    <location>
        <position position="19"/>
    </location>
    <ligand>
        <name>substrate</name>
    </ligand>
</feature>
<dbReference type="FunFam" id="3.50.30.50:FF:000001">
    <property type="entry name" value="Kynurenine formamidase"/>
    <property type="match status" value="1"/>
</dbReference>
<evidence type="ECO:0000256" key="2">
    <source>
        <dbReference type="ARBA" id="ARBA00011738"/>
    </source>
</evidence>
<dbReference type="SUPFAM" id="SSF102198">
    <property type="entry name" value="Putative cyclase"/>
    <property type="match status" value="1"/>
</dbReference>
<accession>A0A170PIM6</accession>
<dbReference type="RefSeq" id="WP_095044207.1">
    <property type="nucleotide sequence ID" value="NZ_LN890655.1"/>
</dbReference>
<dbReference type="Pfam" id="PF04199">
    <property type="entry name" value="Cyclase"/>
    <property type="match status" value="1"/>
</dbReference>
<sequence length="214" mass="22895">MSERLYDISRPLFAGMVVWPGDTDYELRSTGRIAEGSTVNVTTLTLSAHTATHVDAPYHFTDDGATLEKVDLAAYWGPAQVISVAKPAGPLTPDDFAGHDLGRAPRLLVKSSASTADRRTFQKEFVHPSPELADYLGQRGIVLYGADAPSMDAPDSKTLDGHHAMQRNGILILEGLDLSEVPDGLYELAAFPLKIVGGDGSPVRAMLRAIPAGQ</sequence>
<keyword evidence="5 9" id="KW-0862">Zinc</keyword>
<dbReference type="InterPro" id="IPR017484">
    <property type="entry name" value="Kynurenine_formamidase_bac"/>
</dbReference>
<dbReference type="GO" id="GO:0008270">
    <property type="term" value="F:zinc ion binding"/>
    <property type="evidence" value="ECO:0007669"/>
    <property type="project" value="UniProtKB-UniRule"/>
</dbReference>
<dbReference type="OrthoDB" id="9796085at2"/>
<comment type="pathway">
    <text evidence="8 9">Amino-acid degradation; L-tryptophan degradation via kynurenine pathway; L-kynurenine from L-tryptophan: step 2/2.</text>
</comment>
<evidence type="ECO:0000256" key="5">
    <source>
        <dbReference type="ARBA" id="ARBA00022833"/>
    </source>
</evidence>
<keyword evidence="11" id="KW-1185">Reference proteome</keyword>
<evidence type="ECO:0000256" key="7">
    <source>
        <dbReference type="ARBA" id="ARBA00048496"/>
    </source>
</evidence>
<comment type="catalytic activity">
    <reaction evidence="7 9">
        <text>N-formyl-L-kynurenine + H2O = L-kynurenine + formate + H(+)</text>
        <dbReference type="Rhea" id="RHEA:13009"/>
        <dbReference type="ChEBI" id="CHEBI:15377"/>
        <dbReference type="ChEBI" id="CHEBI:15378"/>
        <dbReference type="ChEBI" id="CHEBI:15740"/>
        <dbReference type="ChEBI" id="CHEBI:57959"/>
        <dbReference type="ChEBI" id="CHEBI:58629"/>
        <dbReference type="EC" id="3.5.1.9"/>
    </reaction>
</comment>
<organism evidence="10 11">
    <name type="scientific">Candidatus Promineifilum breve</name>
    <dbReference type="NCBI Taxonomy" id="1806508"/>
    <lineage>
        <taxon>Bacteria</taxon>
        <taxon>Bacillati</taxon>
        <taxon>Chloroflexota</taxon>
        <taxon>Ardenticatenia</taxon>
        <taxon>Candidatus Promineifilales</taxon>
        <taxon>Candidatus Promineifilaceae</taxon>
        <taxon>Candidatus Promineifilum</taxon>
    </lineage>
</organism>
<feature type="binding site" evidence="9">
    <location>
        <position position="53"/>
    </location>
    <ligand>
        <name>Zn(2+)</name>
        <dbReference type="ChEBI" id="CHEBI:29105"/>
        <label>1</label>
    </ligand>
</feature>
<gene>
    <name evidence="9 10" type="primary">kynB</name>
    <name evidence="10" type="ORF">CFX0092_A3059</name>
</gene>
<evidence type="ECO:0000256" key="4">
    <source>
        <dbReference type="ARBA" id="ARBA00022801"/>
    </source>
</evidence>
<evidence type="ECO:0000313" key="11">
    <source>
        <dbReference type="Proteomes" id="UP000215027"/>
    </source>
</evidence>
<dbReference type="GO" id="GO:0019441">
    <property type="term" value="P:L-tryptophan catabolic process to kynurenine"/>
    <property type="evidence" value="ECO:0007669"/>
    <property type="project" value="UniProtKB-UniRule"/>
</dbReference>
<dbReference type="Gene3D" id="3.50.30.50">
    <property type="entry name" value="Putative cyclase"/>
    <property type="match status" value="1"/>
</dbReference>
<evidence type="ECO:0000256" key="9">
    <source>
        <dbReference type="HAMAP-Rule" id="MF_01969"/>
    </source>
</evidence>
<comment type="function">
    <text evidence="1 9">Catalyzes the hydrolysis of N-formyl-L-kynurenine to L-kynurenine, the second step in the kynurenine pathway of tryptophan degradation.</text>
</comment>
<dbReference type="GO" id="GO:0004061">
    <property type="term" value="F:arylformamidase activity"/>
    <property type="evidence" value="ECO:0007669"/>
    <property type="project" value="UniProtKB-UniRule"/>
</dbReference>
<comment type="cofactor">
    <cofactor evidence="9">
        <name>Zn(2+)</name>
        <dbReference type="ChEBI" id="CHEBI:29105"/>
    </cofactor>
    <text evidence="9">Binds 2 zinc ions per subunit.</text>
</comment>
<dbReference type="InterPro" id="IPR037175">
    <property type="entry name" value="KFase_sf"/>
</dbReference>
<feature type="active site" description="Proton donor/acceptor" evidence="9">
    <location>
        <position position="59"/>
    </location>
</feature>
<dbReference type="KEGG" id="pbf:CFX0092_A3059"/>
<dbReference type="Proteomes" id="UP000215027">
    <property type="component" value="Chromosome I"/>
</dbReference>
<feature type="binding site" evidence="9">
    <location>
        <position position="55"/>
    </location>
    <ligand>
        <name>Zn(2+)</name>
        <dbReference type="ChEBI" id="CHEBI:29105"/>
        <label>1</label>
    </ligand>
</feature>
<dbReference type="InterPro" id="IPR007325">
    <property type="entry name" value="KFase/CYL"/>
</dbReference>
<dbReference type="EC" id="3.5.1.9" evidence="9"/>